<dbReference type="Proteomes" id="UP001549307">
    <property type="component" value="Unassembled WGS sequence"/>
</dbReference>
<dbReference type="PRINTS" id="PR00420">
    <property type="entry name" value="RNGMNOXGNASE"/>
</dbReference>
<dbReference type="Gene3D" id="3.30.70.2450">
    <property type="match status" value="1"/>
</dbReference>
<evidence type="ECO:0000313" key="4">
    <source>
        <dbReference type="EMBL" id="MET4538635.1"/>
    </source>
</evidence>
<evidence type="ECO:0000259" key="3">
    <source>
        <dbReference type="Pfam" id="PF01494"/>
    </source>
</evidence>
<dbReference type="EMBL" id="JBEPSN010000001">
    <property type="protein sequence ID" value="MET4538635.1"/>
    <property type="molecule type" value="Genomic_DNA"/>
</dbReference>
<proteinExistence type="predicted"/>
<dbReference type="EC" id="1.14.13.127" evidence="4"/>
<keyword evidence="2" id="KW-0520">NAD</keyword>
<reference evidence="4 5" key="1">
    <citation type="submission" date="2024-06" db="EMBL/GenBank/DDBJ databases">
        <title>Sorghum-associated microbial communities from plants grown in Nebraska, USA.</title>
        <authorList>
            <person name="Schachtman D."/>
        </authorList>
    </citation>
    <scope>NUCLEOTIDE SEQUENCE [LARGE SCALE GENOMIC DNA]</scope>
    <source>
        <strain evidence="4 5">3552</strain>
    </source>
</reference>
<dbReference type="Pfam" id="PF01494">
    <property type="entry name" value="FAD_binding_3"/>
    <property type="match status" value="1"/>
</dbReference>
<dbReference type="GO" id="GO:0008688">
    <property type="term" value="F:3-(3-hydroxyphenyl)propionate hydroxylase activity"/>
    <property type="evidence" value="ECO:0007669"/>
    <property type="project" value="UniProtKB-EC"/>
</dbReference>
<dbReference type="GeneID" id="92751362"/>
<accession>A0ABV2P1J5</accession>
<keyword evidence="5" id="KW-1185">Reference proteome</keyword>
<keyword evidence="1 4" id="KW-0560">Oxidoreductase</keyword>
<dbReference type="PANTHER" id="PTHR43476:SF4">
    <property type="entry name" value="BLR0106 PROTEIN"/>
    <property type="match status" value="1"/>
</dbReference>
<name>A0ABV2P1J5_9MICC</name>
<dbReference type="InterPro" id="IPR036188">
    <property type="entry name" value="FAD/NAD-bd_sf"/>
</dbReference>
<comment type="caution">
    <text evidence="4">The sequence shown here is derived from an EMBL/GenBank/DDBJ whole genome shotgun (WGS) entry which is preliminary data.</text>
</comment>
<feature type="domain" description="FAD-binding" evidence="3">
    <location>
        <begin position="5"/>
        <end position="336"/>
    </location>
</feature>
<evidence type="ECO:0000256" key="2">
    <source>
        <dbReference type="ARBA" id="ARBA00023027"/>
    </source>
</evidence>
<dbReference type="Gene3D" id="3.50.50.60">
    <property type="entry name" value="FAD/NAD(P)-binding domain"/>
    <property type="match status" value="1"/>
</dbReference>
<evidence type="ECO:0000313" key="5">
    <source>
        <dbReference type="Proteomes" id="UP001549307"/>
    </source>
</evidence>
<dbReference type="RefSeq" id="WP_354226207.1">
    <property type="nucleotide sequence ID" value="NZ_JBEPSN010000001.1"/>
</dbReference>
<dbReference type="InterPro" id="IPR002938">
    <property type="entry name" value="FAD-bd"/>
</dbReference>
<organism evidence="4 5">
    <name type="scientific">Arthrobacter bambusae</name>
    <dbReference type="NCBI Taxonomy" id="1338426"/>
    <lineage>
        <taxon>Bacteria</taxon>
        <taxon>Bacillati</taxon>
        <taxon>Actinomycetota</taxon>
        <taxon>Actinomycetes</taxon>
        <taxon>Micrococcales</taxon>
        <taxon>Micrococcaceae</taxon>
        <taxon>Arthrobacter</taxon>
    </lineage>
</organism>
<protein>
    <submittedName>
        <fullName evidence="4">3-(3-hydroxy-phenyl)propionate hydroxylase</fullName>
        <ecNumber evidence="4">1.14.13.127</ecNumber>
    </submittedName>
</protein>
<evidence type="ECO:0000256" key="1">
    <source>
        <dbReference type="ARBA" id="ARBA00023002"/>
    </source>
</evidence>
<dbReference type="InterPro" id="IPR050631">
    <property type="entry name" value="PheA/TfdB_FAD_monoxygenase"/>
</dbReference>
<gene>
    <name evidence="4" type="ORF">ABIE37_000390</name>
</gene>
<dbReference type="PANTHER" id="PTHR43476">
    <property type="entry name" value="3-(3-HYDROXY-PHENYL)PROPIONATE/3-HYDROXYCINNAMIC ACID HYDROXYLASE"/>
    <property type="match status" value="1"/>
</dbReference>
<sequence length="402" mass="43985">MNPETVLIAGAGPVGVLTALGLARAGIPVTVLERGEAVVTSPRAMVYHWSTLDGLERLGVFDAAVQRGFLKQGYTYKNFKSGDSVSFGLQALEGKVKHPYNLHLGQNDLVEIALEKLGEFNHAEVLWNTEVTGVSQSESGVAVTALRDGAPDLISGSWLIGADGAGSTVRKSSGLTFDGMTWPERFVATNIRFDFEAAGWDQTTMLIDDRYGAIHSKITTANLWRYTYCEDESLPVESVTERMPEYFEKVFPGIEGIEVEGYSPYKMHQRAASSFRAGRVLLAGDAAHSTNPTGGLGLTSGLFDTYVLYEALAAVIKEQAGDEVLDRYAAERRRVFVDIASPAATRNKQLVYHSSDPAQVEAEMMHLRGLLKDKEGLIRRLMFPKTLETPSLLNTTEEATQR</sequence>
<dbReference type="SUPFAM" id="SSF51905">
    <property type="entry name" value="FAD/NAD(P)-binding domain"/>
    <property type="match status" value="1"/>
</dbReference>